<organism evidence="1 2">
    <name type="scientific">Brachybacterium equifaecis</name>
    <dbReference type="NCBI Taxonomy" id="2910770"/>
    <lineage>
        <taxon>Bacteria</taxon>
        <taxon>Bacillati</taxon>
        <taxon>Actinomycetota</taxon>
        <taxon>Actinomycetes</taxon>
        <taxon>Micrococcales</taxon>
        <taxon>Dermabacteraceae</taxon>
        <taxon>Brachybacterium</taxon>
    </lineage>
</organism>
<evidence type="ECO:0000313" key="2">
    <source>
        <dbReference type="Proteomes" id="UP001203761"/>
    </source>
</evidence>
<name>A0ABT0R018_9MICO</name>
<dbReference type="EMBL" id="JAKNCJ010000002">
    <property type="protein sequence ID" value="MCL6423255.1"/>
    <property type="molecule type" value="Genomic_DNA"/>
</dbReference>
<accession>A0ABT0R018</accession>
<dbReference type="RefSeq" id="WP_249737342.1">
    <property type="nucleotide sequence ID" value="NZ_JAKNCJ010000002.1"/>
</dbReference>
<dbReference type="Gene3D" id="3.90.550.20">
    <property type="match status" value="1"/>
</dbReference>
<reference evidence="1" key="1">
    <citation type="submission" date="2022-02" db="EMBL/GenBank/DDBJ databases">
        <authorList>
            <person name="Lee M."/>
            <person name="Kim S.-J."/>
            <person name="Jung M.-Y."/>
        </authorList>
    </citation>
    <scope>NUCLEOTIDE SEQUENCE</scope>
    <source>
        <strain evidence="1">JHP9</strain>
    </source>
</reference>
<proteinExistence type="predicted"/>
<evidence type="ECO:0000313" key="1">
    <source>
        <dbReference type="EMBL" id="MCL6423255.1"/>
    </source>
</evidence>
<keyword evidence="2" id="KW-1185">Reference proteome</keyword>
<dbReference type="SUPFAM" id="SSF53448">
    <property type="entry name" value="Nucleotide-diphospho-sugar transferases"/>
    <property type="match status" value="1"/>
</dbReference>
<evidence type="ECO:0008006" key="3">
    <source>
        <dbReference type="Google" id="ProtNLM"/>
    </source>
</evidence>
<gene>
    <name evidence="1" type="ORF">Bequi_07630</name>
</gene>
<dbReference type="Proteomes" id="UP001203761">
    <property type="component" value="Unassembled WGS sequence"/>
</dbReference>
<protein>
    <recommendedName>
        <fullName evidence="3">Capsular polysaccharide synthesis protein</fullName>
    </recommendedName>
</protein>
<sequence>MSRLFDAIAGKARGFQRRLARQRGSAADRALRAAAAREPYVYDRERYVHHYMEVRTPSSSTFSVNHLDHGPVVEAAAPLAPAPHVIHTFWTGFTPMSPTRRRNLDALQAMNPEAELVVITPENLDRILVPDHPLPPGYAGLSEMHRSDYLRSYTMLFHGGIYCDVKAMTAPWGPTVERLNADPELWAAGPEEITAEHASPVTGPLGDDQRRRYFEIPSQMGFAFKPGSPLAQEWFDEVQRRMRYFEDLLERHPAASPHDSSADYPVPWADLHGHVLSPLLLKYRPHVIADPDLRFDISAYR</sequence>
<comment type="caution">
    <text evidence="1">The sequence shown here is derived from an EMBL/GenBank/DDBJ whole genome shotgun (WGS) entry which is preliminary data.</text>
</comment>
<dbReference type="InterPro" id="IPR029044">
    <property type="entry name" value="Nucleotide-diphossugar_trans"/>
</dbReference>